<feature type="domain" description="EF hand associated type-2" evidence="3">
    <location>
        <begin position="163"/>
        <end position="248"/>
    </location>
</feature>
<dbReference type="PANTHER" id="PTHR46819:SF1">
    <property type="entry name" value="EF-HAND CALCIUM-BINDING DOMAIN-CONTAINING PROTEIN 7"/>
    <property type="match status" value="1"/>
</dbReference>
<evidence type="ECO:0000256" key="1">
    <source>
        <dbReference type="ARBA" id="ARBA00022723"/>
    </source>
</evidence>
<comment type="caution">
    <text evidence="4">The sequence shown here is derived from an EMBL/GenBank/DDBJ whole genome shotgun (WGS) entry which is preliminary data.</text>
</comment>
<evidence type="ECO:0000313" key="4">
    <source>
        <dbReference type="EMBL" id="KAG5385353.1"/>
    </source>
</evidence>
<dbReference type="Gene3D" id="1.10.238.10">
    <property type="entry name" value="EF-hand"/>
    <property type="match status" value="2"/>
</dbReference>
<proteinExistence type="predicted"/>
<feature type="domain" description="EF hand associated type-2" evidence="3">
    <location>
        <begin position="397"/>
        <end position="474"/>
    </location>
</feature>
<dbReference type="Pfam" id="PF08356">
    <property type="entry name" value="EF_assoc_2"/>
    <property type="match status" value="2"/>
</dbReference>
<dbReference type="EMBL" id="JADBGQ010000008">
    <property type="protein sequence ID" value="KAG5385353.1"/>
    <property type="molecule type" value="Genomic_DNA"/>
</dbReference>
<accession>A0ABQ7LFK3</accession>
<evidence type="ECO:0000313" key="5">
    <source>
        <dbReference type="Proteomes" id="UP000823674"/>
    </source>
</evidence>
<dbReference type="Proteomes" id="UP000823674">
    <property type="component" value="Chromosome A09"/>
</dbReference>
<evidence type="ECO:0000259" key="3">
    <source>
        <dbReference type="Pfam" id="PF08356"/>
    </source>
</evidence>
<sequence>MSGFGLGDSHGSTKLVRIVVVGETRTKKSSLIMAAVTDHNHPDPRIPPMLPYTKLPSEYCFEDVPVTLIDTSLRRQRREIEICIEWYALRLSDISWLAQAVFVQVQIAAMHPIGPVYDQVTNSLKPRCVVALKHIFELNARDNDYILNDDGSKHVNARCFSIPLMPSRSRALINFVQELCPEGVKENGLTVDGFLVLITKLIIDRKLRPLWTMLRTFGYNNDIRLVDEMIPYSSFKPMHDQNAELTDEAIGSLRRVYHHFDNLEPQMMESLFETAPESESPYRSSTCYSIIQKEHNPIDNEEITIAIRQQFREIEICIEWSASRLSDISWLVQAVFVQAQIAAMHPIGPVYDQVTNSLKPRCVSALKHIFEHYACDNDYILSDERLIYINARCFGIPLMPSRSKALIKSVQELCSEGAKENGLTVDGFLVSITKLIIDRKLRTLWTMLRTFGYNNDIRLVDEMIPYSSFKRIPERRVYHRFHNLGSQMMESFFESAPERLNKTSKNRCVGENGTRKSSLIVAAVTGHNHPDPINPPIVKLTDEAIRSLRKVYNRFDNLGPQMMESLTSPER</sequence>
<dbReference type="InterPro" id="IPR052266">
    <property type="entry name" value="Miro-EF-hand_domain"/>
</dbReference>
<reference evidence="4 5" key="1">
    <citation type="submission" date="2021-03" db="EMBL/GenBank/DDBJ databases">
        <authorList>
            <person name="King G.J."/>
            <person name="Bancroft I."/>
            <person name="Baten A."/>
            <person name="Bloomfield J."/>
            <person name="Borpatragohain P."/>
            <person name="He Z."/>
            <person name="Irish N."/>
            <person name="Irwin J."/>
            <person name="Liu K."/>
            <person name="Mauleon R.P."/>
            <person name="Moore J."/>
            <person name="Morris R."/>
            <person name="Ostergaard L."/>
            <person name="Wang B."/>
            <person name="Wells R."/>
        </authorList>
    </citation>
    <scope>NUCLEOTIDE SEQUENCE [LARGE SCALE GENOMIC DNA]</scope>
    <source>
        <strain evidence="4">R-o-18</strain>
        <tissue evidence="4">Leaf</tissue>
    </source>
</reference>
<keyword evidence="2" id="KW-0677">Repeat</keyword>
<evidence type="ECO:0000256" key="2">
    <source>
        <dbReference type="ARBA" id="ARBA00022737"/>
    </source>
</evidence>
<name>A0ABQ7LFK3_BRACM</name>
<protein>
    <recommendedName>
        <fullName evidence="3">EF hand associated type-2 domain-containing protein</fullName>
    </recommendedName>
</protein>
<keyword evidence="1" id="KW-0479">Metal-binding</keyword>
<keyword evidence="5" id="KW-1185">Reference proteome</keyword>
<gene>
    <name evidence="4" type="primary">A09g514780.1_BraROA</name>
    <name evidence="4" type="ORF">IGI04_036823</name>
</gene>
<dbReference type="PANTHER" id="PTHR46819">
    <property type="entry name" value="EF-HAND CALCIUM-BINDING DOMAIN-CONTAINING PROTEIN 7"/>
    <property type="match status" value="1"/>
</dbReference>
<organism evidence="4 5">
    <name type="scientific">Brassica rapa subsp. trilocularis</name>
    <dbReference type="NCBI Taxonomy" id="1813537"/>
    <lineage>
        <taxon>Eukaryota</taxon>
        <taxon>Viridiplantae</taxon>
        <taxon>Streptophyta</taxon>
        <taxon>Embryophyta</taxon>
        <taxon>Tracheophyta</taxon>
        <taxon>Spermatophyta</taxon>
        <taxon>Magnoliopsida</taxon>
        <taxon>eudicotyledons</taxon>
        <taxon>Gunneridae</taxon>
        <taxon>Pentapetalae</taxon>
        <taxon>rosids</taxon>
        <taxon>malvids</taxon>
        <taxon>Brassicales</taxon>
        <taxon>Brassicaceae</taxon>
        <taxon>Brassiceae</taxon>
        <taxon>Brassica</taxon>
    </lineage>
</organism>
<dbReference type="InterPro" id="IPR013567">
    <property type="entry name" value="EF_hand_assoc_2"/>
</dbReference>